<name>X1EB83_9ZZZZ</name>
<protein>
    <submittedName>
        <fullName evidence="2">Uncharacterized protein</fullName>
    </submittedName>
</protein>
<feature type="non-terminal residue" evidence="2">
    <location>
        <position position="46"/>
    </location>
</feature>
<proteinExistence type="predicted"/>
<accession>X1EB83</accession>
<comment type="caution">
    <text evidence="2">The sequence shown here is derived from an EMBL/GenBank/DDBJ whole genome shotgun (WGS) entry which is preliminary data.</text>
</comment>
<feature type="region of interest" description="Disordered" evidence="1">
    <location>
        <begin position="22"/>
        <end position="46"/>
    </location>
</feature>
<dbReference type="EMBL" id="BART01031437">
    <property type="protein sequence ID" value="GAH14404.1"/>
    <property type="molecule type" value="Genomic_DNA"/>
</dbReference>
<dbReference type="AlphaFoldDB" id="X1EB83"/>
<gene>
    <name evidence="2" type="ORF">S01H4_54610</name>
</gene>
<sequence length="46" mass="5009">MDILVLVVIAAVYGLGTIIKTKRKKSQEQVDEELSRKPARKPATGG</sequence>
<reference evidence="2" key="1">
    <citation type="journal article" date="2014" name="Front. Microbiol.">
        <title>High frequency of phylogenetically diverse reductive dehalogenase-homologous genes in deep subseafloor sedimentary metagenomes.</title>
        <authorList>
            <person name="Kawai M."/>
            <person name="Futagami T."/>
            <person name="Toyoda A."/>
            <person name="Takaki Y."/>
            <person name="Nishi S."/>
            <person name="Hori S."/>
            <person name="Arai W."/>
            <person name="Tsubouchi T."/>
            <person name="Morono Y."/>
            <person name="Uchiyama I."/>
            <person name="Ito T."/>
            <person name="Fujiyama A."/>
            <person name="Inagaki F."/>
            <person name="Takami H."/>
        </authorList>
    </citation>
    <scope>NUCLEOTIDE SEQUENCE</scope>
    <source>
        <strain evidence="2">Expedition CK06-06</strain>
    </source>
</reference>
<evidence type="ECO:0000313" key="2">
    <source>
        <dbReference type="EMBL" id="GAH14404.1"/>
    </source>
</evidence>
<organism evidence="2">
    <name type="scientific">marine sediment metagenome</name>
    <dbReference type="NCBI Taxonomy" id="412755"/>
    <lineage>
        <taxon>unclassified sequences</taxon>
        <taxon>metagenomes</taxon>
        <taxon>ecological metagenomes</taxon>
    </lineage>
</organism>
<evidence type="ECO:0000256" key="1">
    <source>
        <dbReference type="SAM" id="MobiDB-lite"/>
    </source>
</evidence>